<feature type="domain" description="Protein kinase" evidence="8">
    <location>
        <begin position="14"/>
        <end position="257"/>
    </location>
</feature>
<proteinExistence type="predicted"/>
<dbReference type="GO" id="GO:0004674">
    <property type="term" value="F:protein serine/threonine kinase activity"/>
    <property type="evidence" value="ECO:0007669"/>
    <property type="project" value="UniProtKB-KW"/>
</dbReference>
<gene>
    <name evidence="9" type="ORF">KDL01_35685</name>
</gene>
<keyword evidence="6" id="KW-0067">ATP-binding</keyword>
<feature type="compositionally biased region" description="Low complexity" evidence="7">
    <location>
        <begin position="257"/>
        <end position="274"/>
    </location>
</feature>
<evidence type="ECO:0000259" key="8">
    <source>
        <dbReference type="PROSITE" id="PS50011"/>
    </source>
</evidence>
<keyword evidence="4" id="KW-0547">Nucleotide-binding</keyword>
<dbReference type="AlphaFoldDB" id="A0A941IRD0"/>
<evidence type="ECO:0000256" key="3">
    <source>
        <dbReference type="ARBA" id="ARBA00022679"/>
    </source>
</evidence>
<dbReference type="SUPFAM" id="SSF56112">
    <property type="entry name" value="Protein kinase-like (PK-like)"/>
    <property type="match status" value="1"/>
</dbReference>
<comment type="caution">
    <text evidence="9">The sequence shown here is derived from an EMBL/GenBank/DDBJ whole genome shotgun (WGS) entry which is preliminary data.</text>
</comment>
<protein>
    <recommendedName>
        <fullName evidence="1">non-specific serine/threonine protein kinase</fullName>
        <ecNumber evidence="1">2.7.11.1</ecNumber>
    </recommendedName>
</protein>
<evidence type="ECO:0000256" key="6">
    <source>
        <dbReference type="ARBA" id="ARBA00022840"/>
    </source>
</evidence>
<evidence type="ECO:0000256" key="2">
    <source>
        <dbReference type="ARBA" id="ARBA00022527"/>
    </source>
</evidence>
<organism evidence="9 10">
    <name type="scientific">Actinospica durhamensis</name>
    <dbReference type="NCBI Taxonomy" id="1508375"/>
    <lineage>
        <taxon>Bacteria</taxon>
        <taxon>Bacillati</taxon>
        <taxon>Actinomycetota</taxon>
        <taxon>Actinomycetes</taxon>
        <taxon>Catenulisporales</taxon>
        <taxon>Actinospicaceae</taxon>
        <taxon>Actinospica</taxon>
    </lineage>
</organism>
<dbReference type="SMART" id="SM00220">
    <property type="entry name" value="S_TKc"/>
    <property type="match status" value="1"/>
</dbReference>
<reference evidence="9" key="1">
    <citation type="submission" date="2021-04" db="EMBL/GenBank/DDBJ databases">
        <title>Genome based classification of Actinospica acidithermotolerans sp. nov., an actinobacterium isolated from an Indonesian hot spring.</title>
        <authorList>
            <person name="Kusuma A.B."/>
            <person name="Putra K.E."/>
            <person name="Nafisah S."/>
            <person name="Loh J."/>
            <person name="Nouioui I."/>
            <person name="Goodfellow M."/>
        </authorList>
    </citation>
    <scope>NUCLEOTIDE SEQUENCE</scope>
    <source>
        <strain evidence="9">CSCA 57</strain>
    </source>
</reference>
<feature type="region of interest" description="Disordered" evidence="7">
    <location>
        <begin position="245"/>
        <end position="287"/>
    </location>
</feature>
<name>A0A941IRD0_9ACTN</name>
<evidence type="ECO:0000256" key="1">
    <source>
        <dbReference type="ARBA" id="ARBA00012513"/>
    </source>
</evidence>
<dbReference type="PANTHER" id="PTHR43289">
    <property type="entry name" value="MITOGEN-ACTIVATED PROTEIN KINASE KINASE KINASE 20-RELATED"/>
    <property type="match status" value="1"/>
</dbReference>
<keyword evidence="2 9" id="KW-0723">Serine/threonine-protein kinase</keyword>
<evidence type="ECO:0000313" key="10">
    <source>
        <dbReference type="Proteomes" id="UP000675781"/>
    </source>
</evidence>
<dbReference type="InterPro" id="IPR011009">
    <property type="entry name" value="Kinase-like_dom_sf"/>
</dbReference>
<keyword evidence="10" id="KW-1185">Reference proteome</keyword>
<dbReference type="PANTHER" id="PTHR43289:SF6">
    <property type="entry name" value="SERINE_THREONINE-PROTEIN KINASE NEKL-3"/>
    <property type="match status" value="1"/>
</dbReference>
<dbReference type="InterPro" id="IPR000719">
    <property type="entry name" value="Prot_kinase_dom"/>
</dbReference>
<evidence type="ECO:0000313" key="9">
    <source>
        <dbReference type="EMBL" id="MBR7838665.1"/>
    </source>
</evidence>
<keyword evidence="5 9" id="KW-0418">Kinase</keyword>
<dbReference type="RefSeq" id="WP_212533117.1">
    <property type="nucleotide sequence ID" value="NZ_JAGSOG010000314.1"/>
</dbReference>
<dbReference type="GO" id="GO:0005524">
    <property type="term" value="F:ATP binding"/>
    <property type="evidence" value="ECO:0007669"/>
    <property type="project" value="UniProtKB-KW"/>
</dbReference>
<dbReference type="PROSITE" id="PS50011">
    <property type="entry name" value="PROTEIN_KINASE_DOM"/>
    <property type="match status" value="1"/>
</dbReference>
<dbReference type="Pfam" id="PF00069">
    <property type="entry name" value="Pkinase"/>
    <property type="match status" value="1"/>
</dbReference>
<evidence type="ECO:0000256" key="5">
    <source>
        <dbReference type="ARBA" id="ARBA00022777"/>
    </source>
</evidence>
<sequence>MREIRQGSVVHGRYRLEAQLAAGGQGRVWRAFDEVLHIAVAAKQVGLDPAASERERAEAAARTLHEARNAVRLRRHPNVVAVLDTFVEDGVPWVVTDLVEGCSLAQELAERGPLPVAEVERVAAGVLAALGAAHELDIRHRDVKPANIMRTRGGEILLADFGIAKHTDDTTLTKRNLVVGTLAYMAPERLAGRDLPAGDLFALGVSLYELAQGVRPAAATGSVEELRRAGRLAELILALLRKNPDERPDVPTAQRMLAASKPAPAPAPELSAAPERTKTEAEQEQTE</sequence>
<accession>A0A941IRD0</accession>
<dbReference type="Proteomes" id="UP000675781">
    <property type="component" value="Unassembled WGS sequence"/>
</dbReference>
<evidence type="ECO:0000256" key="7">
    <source>
        <dbReference type="SAM" id="MobiDB-lite"/>
    </source>
</evidence>
<dbReference type="EC" id="2.7.11.1" evidence="1"/>
<dbReference type="Gene3D" id="1.10.510.10">
    <property type="entry name" value="Transferase(Phosphotransferase) domain 1"/>
    <property type="match status" value="1"/>
</dbReference>
<dbReference type="CDD" id="cd14014">
    <property type="entry name" value="STKc_PknB_like"/>
    <property type="match status" value="1"/>
</dbReference>
<evidence type="ECO:0000256" key="4">
    <source>
        <dbReference type="ARBA" id="ARBA00022741"/>
    </source>
</evidence>
<dbReference type="Gene3D" id="3.30.200.20">
    <property type="entry name" value="Phosphorylase Kinase, domain 1"/>
    <property type="match status" value="1"/>
</dbReference>
<dbReference type="EMBL" id="JAGSOG010000314">
    <property type="protein sequence ID" value="MBR7838665.1"/>
    <property type="molecule type" value="Genomic_DNA"/>
</dbReference>
<keyword evidence="3" id="KW-0808">Transferase</keyword>